<dbReference type="Proteomes" id="UP000321362">
    <property type="component" value="Chromosome"/>
</dbReference>
<sequence>MTDFKLTGFDSFPNDGYESLERQVIDRIKYEFPEIKEFSVKFDSVLSRFNVTGLTQEQLNKIFPE</sequence>
<dbReference type="EMBL" id="CP042437">
    <property type="protein sequence ID" value="QEC78357.1"/>
    <property type="molecule type" value="Genomic_DNA"/>
</dbReference>
<accession>A0A5B8W4L1</accession>
<evidence type="ECO:0000313" key="2">
    <source>
        <dbReference type="Proteomes" id="UP000321362"/>
    </source>
</evidence>
<reference evidence="1 2" key="1">
    <citation type="journal article" date="2013" name="J. Microbiol.">
        <title>Mucilaginibacter ginsenosidivorax sp. nov., with ginsenoside converting activity isolated from sediment.</title>
        <authorList>
            <person name="Kim J.K."/>
            <person name="Choi T.E."/>
            <person name="Liu Q.M."/>
            <person name="Park H.Y."/>
            <person name="Yi T.H."/>
            <person name="Yoon M.H."/>
            <person name="Kim S.C."/>
            <person name="Im W.T."/>
        </authorList>
    </citation>
    <scope>NUCLEOTIDE SEQUENCE [LARGE SCALE GENOMIC DNA]</scope>
    <source>
        <strain evidence="1 2">KHI28</strain>
    </source>
</reference>
<organism evidence="1 2">
    <name type="scientific">Mucilaginibacter ginsenosidivorax</name>
    <dbReference type="NCBI Taxonomy" id="862126"/>
    <lineage>
        <taxon>Bacteria</taxon>
        <taxon>Pseudomonadati</taxon>
        <taxon>Bacteroidota</taxon>
        <taxon>Sphingobacteriia</taxon>
        <taxon>Sphingobacteriales</taxon>
        <taxon>Sphingobacteriaceae</taxon>
        <taxon>Mucilaginibacter</taxon>
    </lineage>
</organism>
<keyword evidence="2" id="KW-1185">Reference proteome</keyword>
<gene>
    <name evidence="1" type="ORF">FSB76_21315</name>
</gene>
<name>A0A5B8W4L1_9SPHI</name>
<dbReference type="RefSeq" id="WP_147056914.1">
    <property type="nucleotide sequence ID" value="NZ_CP042437.1"/>
</dbReference>
<evidence type="ECO:0000313" key="1">
    <source>
        <dbReference type="EMBL" id="QEC78357.1"/>
    </source>
</evidence>
<dbReference type="AlphaFoldDB" id="A0A5B8W4L1"/>
<dbReference type="KEGG" id="mgk:FSB76_21315"/>
<proteinExistence type="predicted"/>
<protein>
    <submittedName>
        <fullName evidence="1">Uncharacterized protein</fullName>
    </submittedName>
</protein>